<reference evidence="2 3" key="1">
    <citation type="submission" date="2016-05" db="EMBL/GenBank/DDBJ databases">
        <title>Complete genome sequence of a phthalic acid esters degrading Mycobacterium sp. YC-RL4.</title>
        <authorList>
            <person name="Ren L."/>
            <person name="Fan S."/>
            <person name="Ruth N."/>
            <person name="Jia Y."/>
            <person name="Wang J."/>
            <person name="Qiao C."/>
        </authorList>
    </citation>
    <scope>NUCLEOTIDE SEQUENCE [LARGE SCALE GENOMIC DNA]</scope>
    <source>
        <strain evidence="2 3">YC-RL4</strain>
    </source>
</reference>
<dbReference type="AlphaFoldDB" id="A0A172UMG6"/>
<gene>
    <name evidence="2" type="ORF">A7U43_12160</name>
</gene>
<evidence type="ECO:0000313" key="3">
    <source>
        <dbReference type="Proteomes" id="UP000077143"/>
    </source>
</evidence>
<organism evidence="2 3">
    <name type="scientific">Mycobacterium adipatum</name>
    <dbReference type="NCBI Taxonomy" id="1682113"/>
    <lineage>
        <taxon>Bacteria</taxon>
        <taxon>Bacillati</taxon>
        <taxon>Actinomycetota</taxon>
        <taxon>Actinomycetes</taxon>
        <taxon>Mycobacteriales</taxon>
        <taxon>Mycobacteriaceae</taxon>
        <taxon>Mycobacterium</taxon>
    </lineage>
</organism>
<sequence>MPLQPSSPPVPVPALPAISSQAFTLTAQTNPIALWAGVFNDAIANAGVLGEDLLSDPAPIIRQLLRNQIGYLGTAVGAGKQIVDGAVQYLTPSNPLSLPAGIEKAVGELKSGLIADAFITLSGTLITTPIMMVLGLPLAGSGLLDVPVKMAQNFANVVATALSLTTALPLLSSALGPVIGAVDSFGESVQDVVRALASGRLVEAITAAINIPAQLTSAVLNGYTDVAGSFYPGLLSFSDDPLSGGLVQTLLVSIPRAIAQALGAAPVVEPAGAAARDAVAALPAASAQVVTLSVAADENPAVADEVDVSTSGAVPGAADPVEVQAPVAVPDPEPAAEVDGADIADDISAPESTDEVTEHSEPKADGAASADPGALDVEAEDAEVAEAEDTEVADATITPALRGAKSAKSAKDGVRSAAGPRTAKRMSARG</sequence>
<name>A0A172UMG6_9MYCO</name>
<dbReference type="KEGG" id="madi:A7U43_12160"/>
<dbReference type="Proteomes" id="UP000077143">
    <property type="component" value="Chromosome"/>
</dbReference>
<dbReference type="EMBL" id="CP015596">
    <property type="protein sequence ID" value="ANE79964.1"/>
    <property type="molecule type" value="Genomic_DNA"/>
</dbReference>
<proteinExistence type="predicted"/>
<feature type="compositionally biased region" description="Acidic residues" evidence="1">
    <location>
        <begin position="377"/>
        <end position="392"/>
    </location>
</feature>
<keyword evidence="3" id="KW-1185">Reference proteome</keyword>
<evidence type="ECO:0000256" key="1">
    <source>
        <dbReference type="SAM" id="MobiDB-lite"/>
    </source>
</evidence>
<dbReference type="RefSeq" id="WP_067995251.1">
    <property type="nucleotide sequence ID" value="NZ_CP015596.1"/>
</dbReference>
<feature type="region of interest" description="Disordered" evidence="1">
    <location>
        <begin position="350"/>
        <end position="430"/>
    </location>
</feature>
<protein>
    <recommendedName>
        <fullName evidence="4">PE-PGRS family protein</fullName>
    </recommendedName>
</protein>
<dbReference type="OrthoDB" id="4761540at2"/>
<evidence type="ECO:0000313" key="2">
    <source>
        <dbReference type="EMBL" id="ANE79964.1"/>
    </source>
</evidence>
<evidence type="ECO:0008006" key="4">
    <source>
        <dbReference type="Google" id="ProtNLM"/>
    </source>
</evidence>
<accession>A0A172UMG6</accession>